<dbReference type="InParanoid" id="K3Z313"/>
<reference evidence="2" key="2">
    <citation type="submission" date="2018-08" db="UniProtKB">
        <authorList>
            <consortium name="EnsemblPlants"/>
        </authorList>
    </citation>
    <scope>IDENTIFICATION</scope>
    <source>
        <strain evidence="2">Yugu1</strain>
    </source>
</reference>
<evidence type="ECO:0000256" key="1">
    <source>
        <dbReference type="SAM" id="MobiDB-lite"/>
    </source>
</evidence>
<reference evidence="3" key="1">
    <citation type="journal article" date="2012" name="Nat. Biotechnol.">
        <title>Reference genome sequence of the model plant Setaria.</title>
        <authorList>
            <person name="Bennetzen J.L."/>
            <person name="Schmutz J."/>
            <person name="Wang H."/>
            <person name="Percifield R."/>
            <person name="Hawkins J."/>
            <person name="Pontaroli A.C."/>
            <person name="Estep M."/>
            <person name="Feng L."/>
            <person name="Vaughn J.N."/>
            <person name="Grimwood J."/>
            <person name="Jenkins J."/>
            <person name="Barry K."/>
            <person name="Lindquist E."/>
            <person name="Hellsten U."/>
            <person name="Deshpande S."/>
            <person name="Wang X."/>
            <person name="Wu X."/>
            <person name="Mitros T."/>
            <person name="Triplett J."/>
            <person name="Yang X."/>
            <person name="Ye C.Y."/>
            <person name="Mauro-Herrera M."/>
            <person name="Wang L."/>
            <person name="Li P."/>
            <person name="Sharma M."/>
            <person name="Sharma R."/>
            <person name="Ronald P.C."/>
            <person name="Panaud O."/>
            <person name="Kellogg E.A."/>
            <person name="Brutnell T.P."/>
            <person name="Doust A.N."/>
            <person name="Tuskan G.A."/>
            <person name="Rokhsar D."/>
            <person name="Devos K.M."/>
        </authorList>
    </citation>
    <scope>NUCLEOTIDE SEQUENCE [LARGE SCALE GENOMIC DNA]</scope>
    <source>
        <strain evidence="3">cv. Yugu1</strain>
    </source>
</reference>
<dbReference type="EnsemblPlants" id="KQK85638">
    <property type="protein sequence ID" value="KQK85638"/>
    <property type="gene ID" value="SETIT_020931mg"/>
</dbReference>
<organism evidence="2 3">
    <name type="scientific">Setaria italica</name>
    <name type="common">Foxtail millet</name>
    <name type="synonym">Panicum italicum</name>
    <dbReference type="NCBI Taxonomy" id="4555"/>
    <lineage>
        <taxon>Eukaryota</taxon>
        <taxon>Viridiplantae</taxon>
        <taxon>Streptophyta</taxon>
        <taxon>Embryophyta</taxon>
        <taxon>Tracheophyta</taxon>
        <taxon>Spermatophyta</taxon>
        <taxon>Magnoliopsida</taxon>
        <taxon>Liliopsida</taxon>
        <taxon>Poales</taxon>
        <taxon>Poaceae</taxon>
        <taxon>PACMAD clade</taxon>
        <taxon>Panicoideae</taxon>
        <taxon>Panicodae</taxon>
        <taxon>Paniceae</taxon>
        <taxon>Cenchrinae</taxon>
        <taxon>Setaria</taxon>
    </lineage>
</organism>
<sequence>MKARRGLLGGEAGRSPGLEAAARRRAQRHRAGSQAAAWAASGGEAGAPRRRGRAVAGVG</sequence>
<dbReference type="Proteomes" id="UP000004995">
    <property type="component" value="Unassembled WGS sequence"/>
</dbReference>
<protein>
    <submittedName>
        <fullName evidence="2">Uncharacterized protein</fullName>
    </submittedName>
</protein>
<dbReference type="HOGENOM" id="CLU_2965365_0_0_1"/>
<dbReference type="AlphaFoldDB" id="K3Z313"/>
<feature type="region of interest" description="Disordered" evidence="1">
    <location>
        <begin position="1"/>
        <end position="59"/>
    </location>
</feature>
<dbReference type="Gramene" id="KQK85638">
    <property type="protein sequence ID" value="KQK85638"/>
    <property type="gene ID" value="SETIT_020931mg"/>
</dbReference>
<evidence type="ECO:0000313" key="3">
    <source>
        <dbReference type="Proteomes" id="UP000004995"/>
    </source>
</evidence>
<evidence type="ECO:0000313" key="2">
    <source>
        <dbReference type="EnsemblPlants" id="KQK85638"/>
    </source>
</evidence>
<proteinExistence type="predicted"/>
<feature type="compositionally biased region" description="Low complexity" evidence="1">
    <location>
        <begin position="32"/>
        <end position="42"/>
    </location>
</feature>
<name>K3Z313_SETIT</name>
<keyword evidence="3" id="KW-1185">Reference proteome</keyword>
<accession>K3Z313</accession>